<dbReference type="InterPro" id="IPR004843">
    <property type="entry name" value="Calcineurin-like_PHP"/>
</dbReference>
<reference evidence="6 7" key="1">
    <citation type="submission" date="2024-06" db="EMBL/GenBank/DDBJ databases">
        <title>Genome of Rhodovulum iodosum, a marine photoferrotroph.</title>
        <authorList>
            <person name="Bianchini G."/>
            <person name="Nikeleit V."/>
            <person name="Kappler A."/>
            <person name="Bryce C."/>
            <person name="Sanchez-Baracaldo P."/>
        </authorList>
    </citation>
    <scope>NUCLEOTIDE SEQUENCE [LARGE SCALE GENOMIC DNA]</scope>
    <source>
        <strain evidence="6 7">UT/N1</strain>
    </source>
</reference>
<evidence type="ECO:0000259" key="4">
    <source>
        <dbReference type="Pfam" id="PF00149"/>
    </source>
</evidence>
<keyword evidence="3" id="KW-0547">Nucleotide-binding</keyword>
<dbReference type="EMBL" id="JBEHHI010000002">
    <property type="protein sequence ID" value="MEX5728462.1"/>
    <property type="molecule type" value="Genomic_DNA"/>
</dbReference>
<accession>A0ABV3XT11</accession>
<evidence type="ECO:0000256" key="2">
    <source>
        <dbReference type="ARBA" id="ARBA00022729"/>
    </source>
</evidence>
<sequence length="520" mass="54905">MKTRILSTAAVLALSAGMAQADYSLTILHTNDFHARFEPISKYDSGCSEEDNAAGECFGGSARLVSALDAAKARTNNFILVDGGDQFQGTLFYTYYKGQVAAEMMNKMGYDAMTVGNHEFDDGPEVLRGFVDAVDFPILMSNADISGEDLLTGAIEKSTVIERGGEKLGLIGLTPQDTDELASPGPNIVFTDPVGAVQAEVDKLTEAGVNKIIVLSHSGYAVDQRVAAETTGVDVIVGGHTNTYLSNTSDRAEGPYPTMVGSTAIVSAYAYGKFLGELNVTFNDAGEITEAVGEPLIMDAAVTEDADTKARIGELAGPLEEIRQKVVAESAEAIEGDRSVCRAMECPMGNLVADAMLDRVRDQGIQIAFQNGGGLRASIDAGPVTMGEVLTVLPFQNTLSTFFVSGQTIVDALENGLSQVEDGAGRFPQVAGMTFTWNPAAEPGSRVVDVMVGGAPIDPNATYGVVSNNYVRNGGDGYEMFVNASDVYDFGPDLADVTAEYLAANAPYQPYTDGRITAVE</sequence>
<dbReference type="InterPro" id="IPR006179">
    <property type="entry name" value="5_nucleotidase/apyrase"/>
</dbReference>
<keyword evidence="3" id="KW-0378">Hydrolase</keyword>
<comment type="caution">
    <text evidence="6">The sequence shown here is derived from an EMBL/GenBank/DDBJ whole genome shotgun (WGS) entry which is preliminary data.</text>
</comment>
<dbReference type="InterPro" id="IPR036907">
    <property type="entry name" value="5'-Nucleotdase_C_sf"/>
</dbReference>
<evidence type="ECO:0000256" key="3">
    <source>
        <dbReference type="RuleBase" id="RU362119"/>
    </source>
</evidence>
<dbReference type="Gene3D" id="3.90.780.10">
    <property type="entry name" value="5'-Nucleotidase, C-terminal domain"/>
    <property type="match status" value="1"/>
</dbReference>
<evidence type="ECO:0000256" key="1">
    <source>
        <dbReference type="ARBA" id="ARBA00006654"/>
    </source>
</evidence>
<dbReference type="InterPro" id="IPR008334">
    <property type="entry name" value="5'-Nucleotdase_C"/>
</dbReference>
<dbReference type="PRINTS" id="PR01607">
    <property type="entry name" value="APYRASEFAMLY"/>
</dbReference>
<organism evidence="6 7">
    <name type="scientific">Rhodovulum iodosum</name>
    <dbReference type="NCBI Taxonomy" id="68291"/>
    <lineage>
        <taxon>Bacteria</taxon>
        <taxon>Pseudomonadati</taxon>
        <taxon>Pseudomonadota</taxon>
        <taxon>Alphaproteobacteria</taxon>
        <taxon>Rhodobacterales</taxon>
        <taxon>Paracoccaceae</taxon>
        <taxon>Rhodovulum</taxon>
    </lineage>
</organism>
<proteinExistence type="inferred from homology"/>
<evidence type="ECO:0000313" key="7">
    <source>
        <dbReference type="Proteomes" id="UP001560019"/>
    </source>
</evidence>
<feature type="domain" description="Calcineurin-like phosphoesterase" evidence="4">
    <location>
        <begin position="25"/>
        <end position="241"/>
    </location>
</feature>
<dbReference type="Proteomes" id="UP001560019">
    <property type="component" value="Unassembled WGS sequence"/>
</dbReference>
<dbReference type="PANTHER" id="PTHR11575:SF24">
    <property type="entry name" value="5'-NUCLEOTIDASE"/>
    <property type="match status" value="1"/>
</dbReference>
<dbReference type="CDD" id="cd07409">
    <property type="entry name" value="MPP_CD73_N"/>
    <property type="match status" value="1"/>
</dbReference>
<dbReference type="Pfam" id="PF00149">
    <property type="entry name" value="Metallophos"/>
    <property type="match status" value="1"/>
</dbReference>
<dbReference type="PANTHER" id="PTHR11575">
    <property type="entry name" value="5'-NUCLEOTIDASE-RELATED"/>
    <property type="match status" value="1"/>
</dbReference>
<dbReference type="RefSeq" id="WP_125403176.1">
    <property type="nucleotide sequence ID" value="NZ_JBEHHI010000002.1"/>
</dbReference>
<keyword evidence="7" id="KW-1185">Reference proteome</keyword>
<evidence type="ECO:0000313" key="6">
    <source>
        <dbReference type="EMBL" id="MEX5728462.1"/>
    </source>
</evidence>
<dbReference type="InterPro" id="IPR029052">
    <property type="entry name" value="Metallo-depent_PP-like"/>
</dbReference>
<dbReference type="PROSITE" id="PS00785">
    <property type="entry name" value="5_NUCLEOTIDASE_1"/>
    <property type="match status" value="1"/>
</dbReference>
<feature type="chain" id="PRO_5044958932" evidence="3">
    <location>
        <begin position="22"/>
        <end position="520"/>
    </location>
</feature>
<dbReference type="InterPro" id="IPR006146">
    <property type="entry name" value="5'-Nucleotdase_CS"/>
</dbReference>
<gene>
    <name evidence="6" type="ORF">Ga0609869_001815</name>
</gene>
<name>A0ABV3XT11_9RHOB</name>
<dbReference type="PROSITE" id="PS00786">
    <property type="entry name" value="5_NUCLEOTIDASE_2"/>
    <property type="match status" value="1"/>
</dbReference>
<feature type="domain" description="5'-Nucleotidase C-terminal" evidence="5">
    <location>
        <begin position="327"/>
        <end position="482"/>
    </location>
</feature>
<dbReference type="Pfam" id="PF02872">
    <property type="entry name" value="5_nucleotid_C"/>
    <property type="match status" value="1"/>
</dbReference>
<evidence type="ECO:0000259" key="5">
    <source>
        <dbReference type="Pfam" id="PF02872"/>
    </source>
</evidence>
<keyword evidence="2 3" id="KW-0732">Signal</keyword>
<feature type="signal peptide" evidence="3">
    <location>
        <begin position="1"/>
        <end position="21"/>
    </location>
</feature>
<comment type="similarity">
    <text evidence="1 3">Belongs to the 5'-nucleotidase family.</text>
</comment>
<dbReference type="Gene3D" id="3.60.21.10">
    <property type="match status" value="1"/>
</dbReference>
<dbReference type="SUPFAM" id="SSF55816">
    <property type="entry name" value="5'-nucleotidase (syn. UDP-sugar hydrolase), C-terminal domain"/>
    <property type="match status" value="1"/>
</dbReference>
<protein>
    <submittedName>
        <fullName evidence="6">5'-nucleotidase/UDP-sugar diphosphatase</fullName>
    </submittedName>
</protein>
<dbReference type="SUPFAM" id="SSF56300">
    <property type="entry name" value="Metallo-dependent phosphatases"/>
    <property type="match status" value="1"/>
</dbReference>